<gene>
    <name evidence="3" type="ORF">IFM89_017176</name>
</gene>
<feature type="non-terminal residue" evidence="3">
    <location>
        <position position="195"/>
    </location>
</feature>
<protein>
    <submittedName>
        <fullName evidence="3">Uncharacterized protein</fullName>
    </submittedName>
</protein>
<dbReference type="Proteomes" id="UP000631114">
    <property type="component" value="Unassembled WGS sequence"/>
</dbReference>
<evidence type="ECO:0000313" key="4">
    <source>
        <dbReference type="Proteomes" id="UP000631114"/>
    </source>
</evidence>
<keyword evidence="2" id="KW-0472">Membrane</keyword>
<reference evidence="3 4" key="1">
    <citation type="submission" date="2020-10" db="EMBL/GenBank/DDBJ databases">
        <title>The Coptis chinensis genome and diversification of protoberbering-type alkaloids.</title>
        <authorList>
            <person name="Wang B."/>
            <person name="Shu S."/>
            <person name="Song C."/>
            <person name="Liu Y."/>
        </authorList>
    </citation>
    <scope>NUCLEOTIDE SEQUENCE [LARGE SCALE GENOMIC DNA]</scope>
    <source>
        <strain evidence="3">HL-2020</strain>
        <tissue evidence="3">Leaf</tissue>
    </source>
</reference>
<organism evidence="3 4">
    <name type="scientific">Coptis chinensis</name>
    <dbReference type="NCBI Taxonomy" id="261450"/>
    <lineage>
        <taxon>Eukaryota</taxon>
        <taxon>Viridiplantae</taxon>
        <taxon>Streptophyta</taxon>
        <taxon>Embryophyta</taxon>
        <taxon>Tracheophyta</taxon>
        <taxon>Spermatophyta</taxon>
        <taxon>Magnoliopsida</taxon>
        <taxon>Ranunculales</taxon>
        <taxon>Ranunculaceae</taxon>
        <taxon>Coptidoideae</taxon>
        <taxon>Coptis</taxon>
    </lineage>
</organism>
<name>A0A835HCF5_9MAGN</name>
<evidence type="ECO:0000256" key="2">
    <source>
        <dbReference type="SAM" id="Phobius"/>
    </source>
</evidence>
<accession>A0A835HCF5</accession>
<keyword evidence="2" id="KW-0812">Transmembrane</keyword>
<evidence type="ECO:0000313" key="3">
    <source>
        <dbReference type="EMBL" id="KAF9597316.1"/>
    </source>
</evidence>
<evidence type="ECO:0000256" key="1">
    <source>
        <dbReference type="SAM" id="MobiDB-lite"/>
    </source>
</evidence>
<dbReference type="AlphaFoldDB" id="A0A835HCF5"/>
<feature type="transmembrane region" description="Helical" evidence="2">
    <location>
        <begin position="6"/>
        <end position="29"/>
    </location>
</feature>
<feature type="region of interest" description="Disordered" evidence="1">
    <location>
        <begin position="173"/>
        <end position="195"/>
    </location>
</feature>
<keyword evidence="2" id="KW-1133">Transmembrane helix</keyword>
<comment type="caution">
    <text evidence="3">The sequence shown here is derived from an EMBL/GenBank/DDBJ whole genome shotgun (WGS) entry which is preliminary data.</text>
</comment>
<dbReference type="OrthoDB" id="1733057at2759"/>
<proteinExistence type="predicted"/>
<sequence>EQRFKSIGMLGCLILHTSLHFHLTPIVMISGSSRRDLLLDSQNLRAAPSRERRRTRRCLGVLREAHGGSRNRRALILGWAYYLDAFSDYPLQTWLPAFTMGTITVKLPYAFALSRANLRPARGNLCASLPFGRPPPHRNCLHETVPWPVGRHKVRILALQWYLSDGSGPGRGAFLSPPPALRKGPKPIPRNGKAS</sequence>
<keyword evidence="4" id="KW-1185">Reference proteome</keyword>
<dbReference type="EMBL" id="JADFTS010000007">
    <property type="protein sequence ID" value="KAF9597316.1"/>
    <property type="molecule type" value="Genomic_DNA"/>
</dbReference>